<name>A0A1A9VVD5_GLOAU</name>
<proteinExistence type="predicted"/>
<keyword evidence="2" id="KW-1185">Reference proteome</keyword>
<dbReference type="EnsemblMetazoa" id="GAUT048910-RA">
    <property type="protein sequence ID" value="GAUT048910-PA"/>
    <property type="gene ID" value="GAUT048910"/>
</dbReference>
<dbReference type="VEuPathDB" id="VectorBase:GAUT048910"/>
<accession>A0A1A9VVD5</accession>
<dbReference type="Proteomes" id="UP000078200">
    <property type="component" value="Unassembled WGS sequence"/>
</dbReference>
<evidence type="ECO:0000313" key="1">
    <source>
        <dbReference type="EnsemblMetazoa" id="GAUT048910-PA"/>
    </source>
</evidence>
<reference evidence="1" key="1">
    <citation type="submission" date="2020-05" db="UniProtKB">
        <authorList>
            <consortium name="EnsemblMetazoa"/>
        </authorList>
    </citation>
    <scope>IDENTIFICATION</scope>
    <source>
        <strain evidence="1">TTRI</strain>
    </source>
</reference>
<evidence type="ECO:0000313" key="2">
    <source>
        <dbReference type="Proteomes" id="UP000078200"/>
    </source>
</evidence>
<dbReference type="AlphaFoldDB" id="A0A1A9VVD5"/>
<dbReference type="STRING" id="7395.A0A1A9VVD5"/>
<organism evidence="1 2">
    <name type="scientific">Glossina austeni</name>
    <name type="common">Savannah tsetse fly</name>
    <dbReference type="NCBI Taxonomy" id="7395"/>
    <lineage>
        <taxon>Eukaryota</taxon>
        <taxon>Metazoa</taxon>
        <taxon>Ecdysozoa</taxon>
        <taxon>Arthropoda</taxon>
        <taxon>Hexapoda</taxon>
        <taxon>Insecta</taxon>
        <taxon>Pterygota</taxon>
        <taxon>Neoptera</taxon>
        <taxon>Endopterygota</taxon>
        <taxon>Diptera</taxon>
        <taxon>Brachycera</taxon>
        <taxon>Muscomorpha</taxon>
        <taxon>Hippoboscoidea</taxon>
        <taxon>Glossinidae</taxon>
        <taxon>Glossina</taxon>
    </lineage>
</organism>
<sequence length="123" mass="13863">MYQFCDQIQALTNEYLHILSKEADRLKEAEHHEPRQNQVVLPNDGIGANASVINKSGHGLIGKLNARSTALKRFLAGLAILNPNEPQQAYTIRIDTINQVRSQIEDLYDQIWDQVSDPLINKG</sequence>
<protein>
    <submittedName>
        <fullName evidence="1">Uncharacterized protein</fullName>
    </submittedName>
</protein>